<comment type="caution">
    <text evidence="8">The sequence shown here is derived from an EMBL/GenBank/DDBJ whole genome shotgun (WGS) entry which is preliminary data.</text>
</comment>
<feature type="region of interest" description="Disordered" evidence="3">
    <location>
        <begin position="744"/>
        <end position="764"/>
    </location>
</feature>
<feature type="compositionally biased region" description="Polar residues" evidence="3">
    <location>
        <begin position="31"/>
        <end position="62"/>
    </location>
</feature>
<name>A0ABP0GXC8_CLALP</name>
<dbReference type="InterPro" id="IPR036390">
    <property type="entry name" value="WH_DNA-bd_sf"/>
</dbReference>
<dbReference type="InterPro" id="IPR000591">
    <property type="entry name" value="DEP_dom"/>
</dbReference>
<dbReference type="CDD" id="cd00155">
    <property type="entry name" value="RasGEF"/>
    <property type="match status" value="1"/>
</dbReference>
<dbReference type="SUPFAM" id="SSF54236">
    <property type="entry name" value="Ubiquitin-like"/>
    <property type="match status" value="1"/>
</dbReference>
<evidence type="ECO:0000256" key="3">
    <source>
        <dbReference type="SAM" id="MobiDB-lite"/>
    </source>
</evidence>
<feature type="compositionally biased region" description="Polar residues" evidence="3">
    <location>
        <begin position="1"/>
        <end position="16"/>
    </location>
</feature>
<organism evidence="8 9">
    <name type="scientific">Clavelina lepadiformis</name>
    <name type="common">Light-bulb sea squirt</name>
    <name type="synonym">Ascidia lepadiformis</name>
    <dbReference type="NCBI Taxonomy" id="159417"/>
    <lineage>
        <taxon>Eukaryota</taxon>
        <taxon>Metazoa</taxon>
        <taxon>Chordata</taxon>
        <taxon>Tunicata</taxon>
        <taxon>Ascidiacea</taxon>
        <taxon>Aplousobranchia</taxon>
        <taxon>Clavelinidae</taxon>
        <taxon>Clavelina</taxon>
    </lineage>
</organism>
<dbReference type="InterPro" id="IPR018490">
    <property type="entry name" value="cNMP-bd_dom_sf"/>
</dbReference>
<feature type="compositionally biased region" description="Polar residues" evidence="3">
    <location>
        <begin position="190"/>
        <end position="204"/>
    </location>
</feature>
<dbReference type="InterPro" id="IPR001895">
    <property type="entry name" value="RASGEF_cat_dom"/>
</dbReference>
<dbReference type="SMART" id="SM00100">
    <property type="entry name" value="cNMP"/>
    <property type="match status" value="1"/>
</dbReference>
<gene>
    <name evidence="8" type="ORF">CVLEPA_LOCUS28246</name>
</gene>
<evidence type="ECO:0000259" key="6">
    <source>
        <dbReference type="PROSITE" id="PS50186"/>
    </source>
</evidence>
<dbReference type="Gene3D" id="1.10.8.1240">
    <property type="match status" value="1"/>
</dbReference>
<dbReference type="InterPro" id="IPR014710">
    <property type="entry name" value="RmlC-like_jellyroll"/>
</dbReference>
<evidence type="ECO:0000259" key="4">
    <source>
        <dbReference type="PROSITE" id="PS50009"/>
    </source>
</evidence>
<dbReference type="InterPro" id="IPR019804">
    <property type="entry name" value="Ras_G-nucl-exch_fac_CS"/>
</dbReference>
<dbReference type="Pfam" id="PF00027">
    <property type="entry name" value="cNMP_binding"/>
    <property type="match status" value="1"/>
</dbReference>
<dbReference type="Gene3D" id="1.20.870.10">
    <property type="entry name" value="Son of sevenless (SoS) protein Chain: S domain 1"/>
    <property type="match status" value="1"/>
</dbReference>
<feature type="domain" description="Ras-GEF" evidence="4">
    <location>
        <begin position="1654"/>
        <end position="1892"/>
    </location>
</feature>
<feature type="region of interest" description="Disordered" evidence="3">
    <location>
        <begin position="338"/>
        <end position="373"/>
    </location>
</feature>
<keyword evidence="9" id="KW-1185">Reference proteome</keyword>
<feature type="compositionally biased region" description="Polar residues" evidence="3">
    <location>
        <begin position="238"/>
        <end position="249"/>
    </location>
</feature>
<evidence type="ECO:0000259" key="5">
    <source>
        <dbReference type="PROSITE" id="PS50042"/>
    </source>
</evidence>
<feature type="region of interest" description="Disordered" evidence="3">
    <location>
        <begin position="913"/>
        <end position="941"/>
    </location>
</feature>
<evidence type="ECO:0000256" key="2">
    <source>
        <dbReference type="PROSITE-ProRule" id="PRU00168"/>
    </source>
</evidence>
<dbReference type="SUPFAM" id="SSF51206">
    <property type="entry name" value="cAMP-binding domain-like"/>
    <property type="match status" value="1"/>
</dbReference>
<feature type="region of interest" description="Disordered" evidence="3">
    <location>
        <begin position="1"/>
        <end position="88"/>
    </location>
</feature>
<feature type="compositionally biased region" description="Polar residues" evidence="3">
    <location>
        <begin position="338"/>
        <end position="349"/>
    </location>
</feature>
<dbReference type="InterPro" id="IPR036964">
    <property type="entry name" value="RASGEF_cat_dom_sf"/>
</dbReference>
<sequence>MQPTVSGAPYVSNTDMWSDEDEHNDYMDMTPKSSPFIQRNNSGSVKKSNSISRSNSPAQIPPQSVRHDNRGKPSQNHANHYPSTNYRESRYDNQDYVELAPLIGTKTSVNMKSSMKIPLTQEGVYADMTRSSPLRTSLRKENNLTLHARHHSSPIKANHDIKAFSSPYSQISMKKQLSEESSHANGSAIFASNNQKTRDANSFSRLRKGSSHHSEDDDDYEDINSMPNKNAKKHSSRSKNTPHQSTMSPMRSPLQKLPTLPARLELKNAEKNVLLGQRNNLPSPSEENIFVSLGEFRKRSGGMSMHSPEDVYSLPVDVIEKSPTKAGLAAKKYLNATPESFNDNHTPSVRSSPTSGIIRSSSRVGKQGGAQSRILRNRQQQSVKELSHLSPPTSPQASPFYMPEENSHHLVRASSVGAIGSPESVTAMQRSRTLDKNVKKLDDMRLIEKDLHKQRDSNRMSFEKRVGKGSDGSNYMKYIANQQRSHSLDKKYVEWLAKTSPYASRHSSSTLDDGSLESDNALKSDGKDNKQFEISTEKKSPKNNSKTNLREELIEDSPDQSPKKNKKGKIRRVKTMVLKSNKKLNKSSTEIEIEKPLQKQKSNDGVSPEKIQKKDPDERNLQIDNSKKTKKSRISLKFSSGKKKKTKSKKTETHSVPDILQAVSPIAGRKLSLVDNPNFLGKPPTGFTIKRNSYSSPNIAALANEPDVAGEKIGKNDIQSTEVYGFSEQQTSCDTSCITIGSDTKNMKSDSDSTSETTSDDTDCTEESFFQSSFSKLNISAKGKSSTIGRLFIRKSKTGKDGIDPPGKLFKRGGSDDQILLDDDISCARHEFISSSRYFMQESNMRHGLVIGSVENVATKEKADLDFVNVAKKMFRPSGVNKYATITGLYRRQDSNEKRSLFKIFPQADLITDDKSELKNPNQKTTHKRSRSNVPVPYQKSQSQGYIYEQKNLPGRTSVDDDRLSIKSFNQIKTTPIRQHVRQKFQPLCKEPSPRVMAVARVLYQYIQHTQPDILRNQKTQDEKATEGCEDDYITDEAIYENCAIGHELITWLQDRSQRKPSIIGEKRDATFDKSTEQPRGYVAGMWQVLLEEGAISHVRNEEQFEDGNYFYCFHKDVTTEDEIVPEFVVFSPKILISAKSSVDSDMVQFSNTDSNCEDVSLTSRSSSLASNAKITLPSSAAECDMSEAILFLEKNAPDALFRMALRKLPENRSPDELLMIYEEILHIKALSHLSDSVKRELAAVLQFEYHHKTGTTLFSQGDEGRSWYIILRGSVNVSILGKGVVCTLREGDDFGDLALINEAPRAASIVLAENDCQFLKVEKFDFVRILKDVEANTVRLKEHGEDVLVLQKIMTPASSGQNQKNGIINRLRHDHPSTQTLTRQLFRYSILAGTPEKILEHILEYLKPWDVGRKEDSMEDFILMHVVFMQSDRLCELLLKHYNSEDTDVDFERSIKRKVVYFVVRWSHISSYFFAEDEVIQDFVTDLRQDIHFDSLENPTYDQLKMEIDNLRKVDEICSPNKCLLNISDSFKIYQNNGKSNYFRPVRDRDEVLMKIHNLEKTYTTVKLSVKSTVDEILSAVAEKISKPKSGLTLMELQEDGDSYPLARHRNSIATSAKLNSRLYVCNENDLSRLSKVERWIQPMTETHLEMVSSLEIAYQMTHYDWELLNNVHVMEFIYKVFGAHKFQKVTPNLDLLSRHFNQLAYWAPTEICSCQNLNKRVQLLRKFIKIAQHLKMYQNLNAFMAVMIGIGNQAVSRLYNTWDKLPAKYKKQVQEFESILNPSRNHRSYRLIMSSTKPPNIPYLPLLLKDMTFLHEGNDTKKSNLINFEKLHMLCNCIRSVVRGCGTGFDVDSILSSIKTANETRHYVRNMQVITDQIILNEMSNKLEPKR</sequence>
<dbReference type="PROSITE" id="PS50009">
    <property type="entry name" value="RASGEF_CAT"/>
    <property type="match status" value="1"/>
</dbReference>
<dbReference type="InterPro" id="IPR000651">
    <property type="entry name" value="Ras-like_Gua-exchang_fac_N"/>
</dbReference>
<dbReference type="Pfam" id="PF00617">
    <property type="entry name" value="RasGEF"/>
    <property type="match status" value="1"/>
</dbReference>
<proteinExistence type="predicted"/>
<dbReference type="PROSITE" id="PS50212">
    <property type="entry name" value="RASGEF_NTER"/>
    <property type="match status" value="1"/>
</dbReference>
<keyword evidence="1 2" id="KW-0344">Guanine-nucleotide releasing factor</keyword>
<feature type="region of interest" description="Disordered" evidence="3">
    <location>
        <begin position="172"/>
        <end position="255"/>
    </location>
</feature>
<feature type="region of interest" description="Disordered" evidence="3">
    <location>
        <begin position="450"/>
        <end position="474"/>
    </location>
</feature>
<dbReference type="PROSITE" id="PS50042">
    <property type="entry name" value="CNMP_BINDING_3"/>
    <property type="match status" value="1"/>
</dbReference>
<protein>
    <recommendedName>
        <fullName evidence="10">Rap guanine nucleotide exchange factor 4</fullName>
    </recommendedName>
</protein>
<feature type="compositionally biased region" description="Basic residues" evidence="3">
    <location>
        <begin position="628"/>
        <end position="648"/>
    </location>
</feature>
<dbReference type="Gene3D" id="2.60.120.10">
    <property type="entry name" value="Jelly Rolls"/>
    <property type="match status" value="1"/>
</dbReference>
<feature type="compositionally biased region" description="Low complexity" evidence="3">
    <location>
        <begin position="350"/>
        <end position="363"/>
    </location>
</feature>
<dbReference type="Proteomes" id="UP001642483">
    <property type="component" value="Unassembled WGS sequence"/>
</dbReference>
<evidence type="ECO:0000256" key="1">
    <source>
        <dbReference type="ARBA" id="ARBA00022658"/>
    </source>
</evidence>
<dbReference type="CDD" id="cd06224">
    <property type="entry name" value="REM"/>
    <property type="match status" value="1"/>
</dbReference>
<dbReference type="SMART" id="SM00049">
    <property type="entry name" value="DEP"/>
    <property type="match status" value="1"/>
</dbReference>
<dbReference type="PANTHER" id="PTHR23113">
    <property type="entry name" value="GUANINE NUCLEOTIDE EXCHANGE FACTOR"/>
    <property type="match status" value="1"/>
</dbReference>
<feature type="compositionally biased region" description="Polar residues" evidence="3">
    <location>
        <begin position="503"/>
        <end position="512"/>
    </location>
</feature>
<dbReference type="SUPFAM" id="SSF46785">
    <property type="entry name" value="Winged helix' DNA-binding domain"/>
    <property type="match status" value="1"/>
</dbReference>
<dbReference type="Gene3D" id="3.10.20.90">
    <property type="entry name" value="Phosphatidylinositol 3-kinase Catalytic Subunit, Chain A, domain 1"/>
    <property type="match status" value="1"/>
</dbReference>
<feature type="compositionally biased region" description="Polar residues" evidence="3">
    <location>
        <begin position="72"/>
        <end position="86"/>
    </location>
</feature>
<evidence type="ECO:0000313" key="9">
    <source>
        <dbReference type="Proteomes" id="UP001642483"/>
    </source>
</evidence>
<reference evidence="8 9" key="1">
    <citation type="submission" date="2024-02" db="EMBL/GenBank/DDBJ databases">
        <authorList>
            <person name="Daric V."/>
            <person name="Darras S."/>
        </authorList>
    </citation>
    <scope>NUCLEOTIDE SEQUENCE [LARGE SCALE GENOMIC DNA]</scope>
</reference>
<dbReference type="InterPro" id="IPR023578">
    <property type="entry name" value="Ras_GEF_dom_sf"/>
</dbReference>
<dbReference type="InterPro" id="IPR029071">
    <property type="entry name" value="Ubiquitin-like_domsf"/>
</dbReference>
<dbReference type="PANTHER" id="PTHR23113:SF327">
    <property type="entry name" value="EXCHANGE PROTEIN DIRECTLY ACTIVATED BY CAMP, ISOFORM E"/>
    <property type="match status" value="1"/>
</dbReference>
<feature type="compositionally biased region" description="Basic and acidic residues" evidence="3">
    <location>
        <begin position="450"/>
        <end position="468"/>
    </location>
</feature>
<dbReference type="SMART" id="SM00147">
    <property type="entry name" value="RasGEF"/>
    <property type="match status" value="1"/>
</dbReference>
<feature type="compositionally biased region" description="Basic and acidic residues" evidence="3">
    <location>
        <begin position="520"/>
        <end position="540"/>
    </location>
</feature>
<evidence type="ECO:0000259" key="7">
    <source>
        <dbReference type="PROSITE" id="PS50212"/>
    </source>
</evidence>
<dbReference type="InterPro" id="IPR036388">
    <property type="entry name" value="WH-like_DNA-bd_sf"/>
</dbReference>
<dbReference type="Gene3D" id="1.10.840.10">
    <property type="entry name" value="Ras guanine-nucleotide exchange factors catalytic domain"/>
    <property type="match status" value="1"/>
</dbReference>
<dbReference type="PROSITE" id="PS50186">
    <property type="entry name" value="DEP"/>
    <property type="match status" value="1"/>
</dbReference>
<feature type="domain" description="DEP" evidence="6">
    <location>
        <begin position="1040"/>
        <end position="1116"/>
    </location>
</feature>
<evidence type="ECO:0008006" key="10">
    <source>
        <dbReference type="Google" id="ProtNLM"/>
    </source>
</evidence>
<feature type="compositionally biased region" description="Basic and acidic residues" evidence="3">
    <location>
        <begin position="610"/>
        <end position="627"/>
    </location>
</feature>
<feature type="compositionally biased region" description="Basic residues" evidence="3">
    <location>
        <begin position="563"/>
        <end position="585"/>
    </location>
</feature>
<dbReference type="InterPro" id="IPR008937">
    <property type="entry name" value="Ras-like_GEF"/>
</dbReference>
<feature type="domain" description="Cyclic nucleotide-binding" evidence="5">
    <location>
        <begin position="1230"/>
        <end position="1331"/>
    </location>
</feature>
<dbReference type="CDD" id="cd00038">
    <property type="entry name" value="CAP_ED"/>
    <property type="match status" value="1"/>
</dbReference>
<dbReference type="SUPFAM" id="SSF48366">
    <property type="entry name" value="Ras GEF"/>
    <property type="match status" value="1"/>
</dbReference>
<dbReference type="InterPro" id="IPR000595">
    <property type="entry name" value="cNMP-bd_dom"/>
</dbReference>
<feature type="domain" description="N-terminal Ras-GEF" evidence="7">
    <location>
        <begin position="1387"/>
        <end position="1513"/>
    </location>
</feature>
<dbReference type="EMBL" id="CAWYQH010000141">
    <property type="protein sequence ID" value="CAK8694920.1"/>
    <property type="molecule type" value="Genomic_DNA"/>
</dbReference>
<dbReference type="PROSITE" id="PS00720">
    <property type="entry name" value="RASGEF"/>
    <property type="match status" value="1"/>
</dbReference>
<dbReference type="Gene3D" id="1.10.10.10">
    <property type="entry name" value="Winged helix-like DNA-binding domain superfamily/Winged helix DNA-binding domain"/>
    <property type="match status" value="1"/>
</dbReference>
<dbReference type="Pfam" id="PF00618">
    <property type="entry name" value="RasGEF_N"/>
    <property type="match status" value="1"/>
</dbReference>
<feature type="region of interest" description="Disordered" evidence="3">
    <location>
        <begin position="503"/>
        <end position="654"/>
    </location>
</feature>
<evidence type="ECO:0000313" key="8">
    <source>
        <dbReference type="EMBL" id="CAK8694920.1"/>
    </source>
</evidence>
<accession>A0ABP0GXC8</accession>